<dbReference type="EMBL" id="VIBQ01000010">
    <property type="protein sequence ID" value="KAB8339279.1"/>
    <property type="molecule type" value="Genomic_DNA"/>
</dbReference>
<sequence>MALLLLTRPSGTGLEGETLQKLSLWWSNRKKAIPNAACDNDFYHHIKLLGLQVPCRLAALLEACLRIVFEACGSYGRAALRHCRRPPGFAYKIDNPVILSFTSITVEYLDSHLSSGQATARKQKHNFHKNQPSNPNPKP</sequence>
<name>A0A5N6KS50_9ROSI</name>
<protein>
    <submittedName>
        <fullName evidence="2">Uncharacterized protein</fullName>
    </submittedName>
</protein>
<evidence type="ECO:0000256" key="1">
    <source>
        <dbReference type="SAM" id="MobiDB-lite"/>
    </source>
</evidence>
<organism evidence="2 3">
    <name type="scientific">Carpinus fangiana</name>
    <dbReference type="NCBI Taxonomy" id="176857"/>
    <lineage>
        <taxon>Eukaryota</taxon>
        <taxon>Viridiplantae</taxon>
        <taxon>Streptophyta</taxon>
        <taxon>Embryophyta</taxon>
        <taxon>Tracheophyta</taxon>
        <taxon>Spermatophyta</taxon>
        <taxon>Magnoliopsida</taxon>
        <taxon>eudicotyledons</taxon>
        <taxon>Gunneridae</taxon>
        <taxon>Pentapetalae</taxon>
        <taxon>rosids</taxon>
        <taxon>fabids</taxon>
        <taxon>Fagales</taxon>
        <taxon>Betulaceae</taxon>
        <taxon>Carpinus</taxon>
    </lineage>
</organism>
<dbReference type="Proteomes" id="UP000327013">
    <property type="component" value="Unassembled WGS sequence"/>
</dbReference>
<comment type="caution">
    <text evidence="2">The sequence shown here is derived from an EMBL/GenBank/DDBJ whole genome shotgun (WGS) entry which is preliminary data.</text>
</comment>
<dbReference type="AlphaFoldDB" id="A0A5N6KS50"/>
<evidence type="ECO:0000313" key="2">
    <source>
        <dbReference type="EMBL" id="KAB8339279.1"/>
    </source>
</evidence>
<evidence type="ECO:0000313" key="3">
    <source>
        <dbReference type="Proteomes" id="UP000327013"/>
    </source>
</evidence>
<reference evidence="2 3" key="1">
    <citation type="submission" date="2019-06" db="EMBL/GenBank/DDBJ databases">
        <title>A chromosomal-level reference genome of Carpinus fangiana (Coryloideae, Betulaceae).</title>
        <authorList>
            <person name="Yang X."/>
            <person name="Wang Z."/>
            <person name="Zhang L."/>
            <person name="Hao G."/>
            <person name="Liu J."/>
            <person name="Yang Y."/>
        </authorList>
    </citation>
    <scope>NUCLEOTIDE SEQUENCE [LARGE SCALE GENOMIC DNA]</scope>
    <source>
        <strain evidence="2">Cfa_2016G</strain>
        <tissue evidence="2">Leaf</tissue>
    </source>
</reference>
<keyword evidence="3" id="KW-1185">Reference proteome</keyword>
<gene>
    <name evidence="2" type="ORF">FH972_022212</name>
</gene>
<proteinExistence type="predicted"/>
<accession>A0A5N6KS50</accession>
<feature type="region of interest" description="Disordered" evidence="1">
    <location>
        <begin position="119"/>
        <end position="139"/>
    </location>
</feature>